<dbReference type="GO" id="GO:0009279">
    <property type="term" value="C:cell outer membrane"/>
    <property type="evidence" value="ECO:0007669"/>
    <property type="project" value="UniProtKB-SubCell"/>
</dbReference>
<dbReference type="NCBIfam" id="NF041518">
    <property type="entry name" value="choice_anch_Q"/>
    <property type="match status" value="1"/>
</dbReference>
<feature type="signal peptide" evidence="8">
    <location>
        <begin position="1"/>
        <end position="25"/>
    </location>
</feature>
<keyword evidence="6" id="KW-0472">Membrane</keyword>
<evidence type="ECO:0000256" key="3">
    <source>
        <dbReference type="ARBA" id="ARBA00004613"/>
    </source>
</evidence>
<dbReference type="SUPFAM" id="SSF51126">
    <property type="entry name" value="Pectin lyase-like"/>
    <property type="match status" value="1"/>
</dbReference>
<protein>
    <recommendedName>
        <fullName evidence="11">Right handed beta helix domain-containing protein</fullName>
    </recommendedName>
</protein>
<dbReference type="InterPro" id="IPR006626">
    <property type="entry name" value="PbH1"/>
</dbReference>
<evidence type="ECO:0000256" key="5">
    <source>
        <dbReference type="ARBA" id="ARBA00022729"/>
    </source>
</evidence>
<dbReference type="InterPro" id="IPR011050">
    <property type="entry name" value="Pectin_lyase_fold/virulence"/>
</dbReference>
<name>A0A0P6XZS5_9CHLR</name>
<dbReference type="SMART" id="SM00710">
    <property type="entry name" value="PbH1"/>
    <property type="match status" value="7"/>
</dbReference>
<dbReference type="Pfam" id="PF02415">
    <property type="entry name" value="Chlam_PMP"/>
    <property type="match status" value="2"/>
</dbReference>
<evidence type="ECO:0000256" key="6">
    <source>
        <dbReference type="ARBA" id="ARBA00023136"/>
    </source>
</evidence>
<gene>
    <name evidence="9" type="ORF">SE18_18455</name>
</gene>
<sequence>MVLLFGRILLLLGLLAGLWPSNSQASSQLVDCNSAAVSAAISAGGTININCSSPTVLIFSNELMLNQATEINGNNNAIFDGQNTRRLLRSANHLNISLRNLTIRNGHTSDQGAGLKIGFWNTLSISNVHFENNQATKDSAACDGGGAIFIGGGSRATIDRSVFINNRANNGGAINSLRTNLVVSNSSFEQNSAMHTAAINQYGDCGGGGAIYIDGTRSPADGGPDGVMLQNNSYIGNTSNNHGGAIFIGLYSNETATIERSSFSNNSVTYASSANWSGTGGAIWYGFAAAGVSNERLFINNSTLEGNKAIGQGGGLWVDAPATIRNTTFYANDATDPRSYPDAEEWKKGNGGALAVNNNAAVDITNATFAQNHAGFNGGAIAGQTITIRNTLFAHNSTDWSIKIMQHCTNALIDGGNNMQYPPKNPNPNFWNETNCTSGIRTPELSLGSLANNGGATKTAALPAGSPAINAGNPATCIGLDQRGYTREGTCDIGAFEYNGAPFSPSHTIYLPLASKPN</sequence>
<feature type="chain" id="PRO_5006133303" description="Right handed beta helix domain-containing protein" evidence="8">
    <location>
        <begin position="26"/>
        <end position="518"/>
    </location>
</feature>
<dbReference type="Gene3D" id="2.160.20.10">
    <property type="entry name" value="Single-stranded right-handed beta-helix, Pectin lyase-like"/>
    <property type="match status" value="1"/>
</dbReference>
<dbReference type="NCBIfam" id="TIGR01376">
    <property type="entry name" value="POMP_repeat"/>
    <property type="match status" value="1"/>
</dbReference>
<dbReference type="InterPro" id="IPR012334">
    <property type="entry name" value="Pectin_lyas_fold"/>
</dbReference>
<comment type="caution">
    <text evidence="9">The sequence shown here is derived from an EMBL/GenBank/DDBJ whole genome shotgun (WGS) entry which is preliminary data.</text>
</comment>
<proteinExistence type="predicted"/>
<dbReference type="AlphaFoldDB" id="A0A0P6XZS5"/>
<evidence type="ECO:0000256" key="8">
    <source>
        <dbReference type="SAM" id="SignalP"/>
    </source>
</evidence>
<keyword evidence="5 8" id="KW-0732">Signal</keyword>
<dbReference type="InterPro" id="IPR059226">
    <property type="entry name" value="Choice_anch_Q_dom"/>
</dbReference>
<keyword evidence="10" id="KW-1185">Reference proteome</keyword>
<evidence type="ECO:0000256" key="7">
    <source>
        <dbReference type="ARBA" id="ARBA00023237"/>
    </source>
</evidence>
<dbReference type="STRING" id="70996.SE18_18455"/>
<dbReference type="RefSeq" id="WP_054535913.1">
    <property type="nucleotide sequence ID" value="NZ_LGKP01000025.1"/>
</dbReference>
<keyword evidence="4" id="KW-0964">Secreted</keyword>
<dbReference type="GO" id="GO:0005576">
    <property type="term" value="C:extracellular region"/>
    <property type="evidence" value="ECO:0007669"/>
    <property type="project" value="UniProtKB-SubCell"/>
</dbReference>
<evidence type="ECO:0000256" key="4">
    <source>
        <dbReference type="ARBA" id="ARBA00022525"/>
    </source>
</evidence>
<reference evidence="9 10" key="1">
    <citation type="submission" date="2015-07" db="EMBL/GenBank/DDBJ databases">
        <title>Whole genome sequence of Herpetosiphon geysericola DSM 7119.</title>
        <authorList>
            <person name="Hemp J."/>
            <person name="Ward L.M."/>
            <person name="Pace L.A."/>
            <person name="Fischer W.W."/>
        </authorList>
    </citation>
    <scope>NUCLEOTIDE SEQUENCE [LARGE SCALE GENOMIC DNA]</scope>
    <source>
        <strain evidence="9 10">DSM 7119</strain>
    </source>
</reference>
<evidence type="ECO:0000313" key="10">
    <source>
        <dbReference type="Proteomes" id="UP000050277"/>
    </source>
</evidence>
<dbReference type="OrthoDB" id="137967at2"/>
<evidence type="ECO:0000256" key="1">
    <source>
        <dbReference type="ARBA" id="ARBA00004196"/>
    </source>
</evidence>
<keyword evidence="7" id="KW-0998">Cell outer membrane</keyword>
<evidence type="ECO:0008006" key="11">
    <source>
        <dbReference type="Google" id="ProtNLM"/>
    </source>
</evidence>
<dbReference type="EMBL" id="LGKP01000025">
    <property type="protein sequence ID" value="KPL85590.1"/>
    <property type="molecule type" value="Genomic_DNA"/>
</dbReference>
<evidence type="ECO:0000256" key="2">
    <source>
        <dbReference type="ARBA" id="ARBA00004442"/>
    </source>
</evidence>
<dbReference type="InterPro" id="IPR003368">
    <property type="entry name" value="POMP_repeat"/>
</dbReference>
<evidence type="ECO:0000313" key="9">
    <source>
        <dbReference type="EMBL" id="KPL85590.1"/>
    </source>
</evidence>
<organism evidence="9 10">
    <name type="scientific">Herpetosiphon geysericola</name>
    <dbReference type="NCBI Taxonomy" id="70996"/>
    <lineage>
        <taxon>Bacteria</taxon>
        <taxon>Bacillati</taxon>
        <taxon>Chloroflexota</taxon>
        <taxon>Chloroflexia</taxon>
        <taxon>Herpetosiphonales</taxon>
        <taxon>Herpetosiphonaceae</taxon>
        <taxon>Herpetosiphon</taxon>
    </lineage>
</organism>
<dbReference type="Proteomes" id="UP000050277">
    <property type="component" value="Unassembled WGS sequence"/>
</dbReference>
<comment type="subcellular location">
    <subcellularLocation>
        <location evidence="1">Cell envelope</location>
    </subcellularLocation>
    <subcellularLocation>
        <location evidence="2">Cell outer membrane</location>
    </subcellularLocation>
    <subcellularLocation>
        <location evidence="3">Secreted</location>
    </subcellularLocation>
</comment>
<accession>A0A0P6XZS5</accession>